<dbReference type="Pfam" id="PF09933">
    <property type="entry name" value="DUF2165"/>
    <property type="match status" value="1"/>
</dbReference>
<feature type="transmembrane region" description="Helical" evidence="1">
    <location>
        <begin position="86"/>
        <end position="109"/>
    </location>
</feature>
<dbReference type="EMBL" id="BAAARJ010000008">
    <property type="protein sequence ID" value="GAA2612694.1"/>
    <property type="molecule type" value="Genomic_DNA"/>
</dbReference>
<evidence type="ECO:0000313" key="3">
    <source>
        <dbReference type="Proteomes" id="UP001501447"/>
    </source>
</evidence>
<sequence length="201" mass="21269">MEGQAGPEGPVEPAGRGKGADADALWRHARAVSSCVTVMTALYFLVVAFDNLTNPASNWEFVKGVLSGDGMAEGNGFEWREIHATWFAAVVYAVVIAGETAAGVLLLHGGACGLLRRARSAAWERAQRTVLAGGVVGLLIFFLGFVVIGGNWFAMYLNDKWNGMDPAFQNTVVVLFTLVLSLLVSAGGRLATSPSVPGRTR</sequence>
<evidence type="ECO:0000313" key="2">
    <source>
        <dbReference type="EMBL" id="GAA2612694.1"/>
    </source>
</evidence>
<protein>
    <submittedName>
        <fullName evidence="2">DUF2165 domain-containing protein</fullName>
    </submittedName>
</protein>
<proteinExistence type="predicted"/>
<keyword evidence="3" id="KW-1185">Reference proteome</keyword>
<feature type="transmembrane region" description="Helical" evidence="1">
    <location>
        <begin position="130"/>
        <end position="155"/>
    </location>
</feature>
<keyword evidence="1" id="KW-1133">Transmembrane helix</keyword>
<gene>
    <name evidence="2" type="ORF">GCM10009863_28020</name>
</gene>
<dbReference type="InterPro" id="IPR018681">
    <property type="entry name" value="DUF2165_transmembrane"/>
</dbReference>
<feature type="transmembrane region" description="Helical" evidence="1">
    <location>
        <begin position="167"/>
        <end position="191"/>
    </location>
</feature>
<accession>A0ABN3Q1Y1</accession>
<evidence type="ECO:0000256" key="1">
    <source>
        <dbReference type="SAM" id="Phobius"/>
    </source>
</evidence>
<organism evidence="2 3">
    <name type="scientific">Streptomyces axinellae</name>
    <dbReference type="NCBI Taxonomy" id="552788"/>
    <lineage>
        <taxon>Bacteria</taxon>
        <taxon>Bacillati</taxon>
        <taxon>Actinomycetota</taxon>
        <taxon>Actinomycetes</taxon>
        <taxon>Kitasatosporales</taxon>
        <taxon>Streptomycetaceae</taxon>
        <taxon>Streptomyces</taxon>
    </lineage>
</organism>
<dbReference type="Proteomes" id="UP001501447">
    <property type="component" value="Unassembled WGS sequence"/>
</dbReference>
<name>A0ABN3Q1Y1_9ACTN</name>
<comment type="caution">
    <text evidence="2">The sequence shown here is derived from an EMBL/GenBank/DDBJ whole genome shotgun (WGS) entry which is preliminary data.</text>
</comment>
<keyword evidence="1" id="KW-0472">Membrane</keyword>
<keyword evidence="1" id="KW-0812">Transmembrane</keyword>
<feature type="transmembrane region" description="Helical" evidence="1">
    <location>
        <begin position="31"/>
        <end position="49"/>
    </location>
</feature>
<reference evidence="2 3" key="1">
    <citation type="journal article" date="2019" name="Int. J. Syst. Evol. Microbiol.">
        <title>The Global Catalogue of Microorganisms (GCM) 10K type strain sequencing project: providing services to taxonomists for standard genome sequencing and annotation.</title>
        <authorList>
            <consortium name="The Broad Institute Genomics Platform"/>
            <consortium name="The Broad Institute Genome Sequencing Center for Infectious Disease"/>
            <person name="Wu L."/>
            <person name="Ma J."/>
        </authorList>
    </citation>
    <scope>NUCLEOTIDE SEQUENCE [LARGE SCALE GENOMIC DNA]</scope>
    <source>
        <strain evidence="2 3">JCM 16373</strain>
    </source>
</reference>